<evidence type="ECO:0000259" key="2">
    <source>
        <dbReference type="Pfam" id="PF07883"/>
    </source>
</evidence>
<evidence type="ECO:0000256" key="1">
    <source>
        <dbReference type="ARBA" id="ARBA00022723"/>
    </source>
</evidence>
<dbReference type="EMBL" id="RBWX01000007">
    <property type="protein sequence ID" value="RKS91230.1"/>
    <property type="molecule type" value="Genomic_DNA"/>
</dbReference>
<evidence type="ECO:0000313" key="4">
    <source>
        <dbReference type="EMBL" id="RKS91230.1"/>
    </source>
</evidence>
<protein>
    <submittedName>
        <fullName evidence="4">Cupin domain</fullName>
    </submittedName>
</protein>
<dbReference type="KEGG" id="smic:SmB9_18570"/>
<sequence length="143" mass="15532">MQPGAPTQTGAVTIDRAAEKVMYVSNVHGGNGKLGIKFFPFDGGPDPTHFLIYTIPPNASEGVHVHLEDNTNNEGVFDEYYYIISGQGMMLVGDERIEVTTGDHIHTPIGVPHGIENSSSTSTLSVFLTFIDKAPEGKRTKMR</sequence>
<dbReference type="SUPFAM" id="SSF51182">
    <property type="entry name" value="RmlC-like cupins"/>
    <property type="match status" value="1"/>
</dbReference>
<dbReference type="Proteomes" id="UP000275727">
    <property type="component" value="Chromosome"/>
</dbReference>
<dbReference type="GO" id="GO:0046872">
    <property type="term" value="F:metal ion binding"/>
    <property type="evidence" value="ECO:0007669"/>
    <property type="project" value="UniProtKB-KW"/>
</dbReference>
<feature type="domain" description="Cupin type-2" evidence="2">
    <location>
        <begin position="53"/>
        <end position="126"/>
    </location>
</feature>
<dbReference type="InterPro" id="IPR051610">
    <property type="entry name" value="GPI/OXD"/>
</dbReference>
<evidence type="ECO:0000313" key="3">
    <source>
        <dbReference type="EMBL" id="BBE34199.1"/>
    </source>
</evidence>
<dbReference type="AlphaFoldDB" id="A0AAD1G100"/>
<gene>
    <name evidence="4" type="ORF">DFR51_0786</name>
    <name evidence="3" type="ORF">SmB9_18570</name>
</gene>
<name>A0AAD1G100_SPHMI</name>
<dbReference type="Gene3D" id="2.60.120.10">
    <property type="entry name" value="Jelly Rolls"/>
    <property type="match status" value="1"/>
</dbReference>
<dbReference type="Proteomes" id="UP000276029">
    <property type="component" value="Unassembled WGS sequence"/>
</dbReference>
<keyword evidence="6" id="KW-1185">Reference proteome</keyword>
<accession>A0AAD1G100</accession>
<proteinExistence type="predicted"/>
<keyword evidence="1" id="KW-0479">Metal-binding</keyword>
<dbReference type="PANTHER" id="PTHR35848:SF6">
    <property type="entry name" value="CUPIN TYPE-2 DOMAIN-CONTAINING PROTEIN"/>
    <property type="match status" value="1"/>
</dbReference>
<dbReference type="PANTHER" id="PTHR35848">
    <property type="entry name" value="OXALATE-BINDING PROTEIN"/>
    <property type="match status" value="1"/>
</dbReference>
<dbReference type="InterPro" id="IPR013096">
    <property type="entry name" value="Cupin_2"/>
</dbReference>
<evidence type="ECO:0000313" key="5">
    <source>
        <dbReference type="Proteomes" id="UP000275727"/>
    </source>
</evidence>
<dbReference type="InterPro" id="IPR011051">
    <property type="entry name" value="RmlC_Cupin_sf"/>
</dbReference>
<reference evidence="3 5" key="1">
    <citation type="submission" date="2018-06" db="EMBL/GenBank/DDBJ databases">
        <title>Complete Genome Sequence of the Microcystin-Degrading Bacterium Sphingosinicella microcystinivorans Strain B-9.</title>
        <authorList>
            <person name="Jin H."/>
            <person name="Nishizawa T."/>
            <person name="Guo Y."/>
            <person name="Nishizawa A."/>
            <person name="Park H."/>
            <person name="Kato H."/>
            <person name="Tsuji K."/>
            <person name="Harada K."/>
        </authorList>
    </citation>
    <scope>NUCLEOTIDE SEQUENCE [LARGE SCALE GENOMIC DNA]</scope>
    <source>
        <strain evidence="3 5">B9</strain>
    </source>
</reference>
<reference evidence="4 6" key="2">
    <citation type="submission" date="2018-10" db="EMBL/GenBank/DDBJ databases">
        <title>Genomic Encyclopedia of Type Strains, Phase IV (KMG-IV): sequencing the most valuable type-strain genomes for metagenomic binning, comparative biology and taxonomic classification.</title>
        <authorList>
            <person name="Goeker M."/>
        </authorList>
    </citation>
    <scope>NUCLEOTIDE SEQUENCE [LARGE SCALE GENOMIC DNA]</scope>
    <source>
        <strain evidence="4 6">DSM 19791</strain>
    </source>
</reference>
<dbReference type="EMBL" id="AP018711">
    <property type="protein sequence ID" value="BBE34199.1"/>
    <property type="molecule type" value="Genomic_DNA"/>
</dbReference>
<organism evidence="3 5">
    <name type="scientific">Sphingosinicella microcystinivorans</name>
    <dbReference type="NCBI Taxonomy" id="335406"/>
    <lineage>
        <taxon>Bacteria</taxon>
        <taxon>Pseudomonadati</taxon>
        <taxon>Pseudomonadota</taxon>
        <taxon>Alphaproteobacteria</taxon>
        <taxon>Sphingomonadales</taxon>
        <taxon>Sphingosinicellaceae</taxon>
        <taxon>Sphingosinicella</taxon>
    </lineage>
</organism>
<dbReference type="RefSeq" id="WP_160119151.1">
    <property type="nucleotide sequence ID" value="NZ_AP018711.1"/>
</dbReference>
<evidence type="ECO:0000313" key="6">
    <source>
        <dbReference type="Proteomes" id="UP000276029"/>
    </source>
</evidence>
<dbReference type="InterPro" id="IPR014710">
    <property type="entry name" value="RmlC-like_jellyroll"/>
</dbReference>
<dbReference type="Pfam" id="PF07883">
    <property type="entry name" value="Cupin_2"/>
    <property type="match status" value="1"/>
</dbReference>